<dbReference type="Proteomes" id="UP001179600">
    <property type="component" value="Chromosome"/>
</dbReference>
<dbReference type="EMBL" id="CP116507">
    <property type="protein sequence ID" value="WCG23429.1"/>
    <property type="molecule type" value="Genomic_DNA"/>
</dbReference>
<dbReference type="AlphaFoldDB" id="A0AAE9XQ19"/>
<reference evidence="1" key="1">
    <citation type="submission" date="2023-01" db="EMBL/GenBank/DDBJ databases">
        <title>Oxazolidinone resistance genes in florfenicol resistant enterococci from beef cattle and veal calves at slaughter.</title>
        <authorList>
            <person name="Biggel M."/>
        </authorList>
    </citation>
    <scope>NUCLEOTIDE SEQUENCE</scope>
    <source>
        <strain evidence="1">K204-1</strain>
    </source>
</reference>
<protein>
    <recommendedName>
        <fullName evidence="3">Bacteriocin biosynthesis cyclodehydratase</fullName>
    </recommendedName>
</protein>
<sequence>MKTYILPDDLFIKGNKEELIFRKGVLHKNEIIIDMESSSLDFRTYIEKFLSEKEIIISKKDLVFDDFEQLLKLGFIDQKLITDSFLFIVEDELFDFFDQNLDVKVKKQSSILDREAAKILIENKSPEKINSIMDKIDKTIDFTGHLFFMSSIKNINYNKAINIITKKLNIPYTISMVDNENILIANIKHGDTGCFECIEQQIIRNFENSIDSYFNEIDITSIKQINRGENNIVLGVIQKEIQNINTYGKSSLFGNVLHFYLPTYEYNLDTNWIQTTCKTCAGLNNIHFEEQYISSINIIKEINRNV</sequence>
<name>A0AAE9XQ19_9ENTE</name>
<accession>A0AAE9XQ19</accession>
<evidence type="ECO:0000313" key="1">
    <source>
        <dbReference type="EMBL" id="WCG23429.1"/>
    </source>
</evidence>
<gene>
    <name evidence="1" type="ORF">PML95_04095</name>
</gene>
<evidence type="ECO:0008006" key="3">
    <source>
        <dbReference type="Google" id="ProtNLM"/>
    </source>
</evidence>
<dbReference type="RefSeq" id="WP_252999475.1">
    <property type="nucleotide sequence ID" value="NZ_CP116503.1"/>
</dbReference>
<evidence type="ECO:0000313" key="2">
    <source>
        <dbReference type="Proteomes" id="UP001179600"/>
    </source>
</evidence>
<proteinExistence type="predicted"/>
<organism evidence="1 2">
    <name type="scientific">Vagococcus lutrae</name>
    <dbReference type="NCBI Taxonomy" id="81947"/>
    <lineage>
        <taxon>Bacteria</taxon>
        <taxon>Bacillati</taxon>
        <taxon>Bacillota</taxon>
        <taxon>Bacilli</taxon>
        <taxon>Lactobacillales</taxon>
        <taxon>Enterococcaceae</taxon>
        <taxon>Vagococcus</taxon>
    </lineage>
</organism>